<reference evidence="4" key="1">
    <citation type="journal article" date="2019" name="Int. J. Syst. Evol. Microbiol.">
        <title>The Global Catalogue of Microorganisms (GCM) 10K type strain sequencing project: providing services to taxonomists for standard genome sequencing and annotation.</title>
        <authorList>
            <consortium name="The Broad Institute Genomics Platform"/>
            <consortium name="The Broad Institute Genome Sequencing Center for Infectious Disease"/>
            <person name="Wu L."/>
            <person name="Ma J."/>
        </authorList>
    </citation>
    <scope>NUCLEOTIDE SEQUENCE [LARGE SCALE GENOMIC DNA]</scope>
    <source>
        <strain evidence="4">JCM 17137</strain>
    </source>
</reference>
<proteinExistence type="predicted"/>
<keyword evidence="4" id="KW-1185">Reference proteome</keyword>
<name>A0ABP7FNR0_9ACTN</name>
<evidence type="ECO:0000259" key="2">
    <source>
        <dbReference type="Pfam" id="PF07811"/>
    </source>
</evidence>
<protein>
    <recommendedName>
        <fullName evidence="2">TadE-like domain-containing protein</fullName>
    </recommendedName>
</protein>
<feature type="domain" description="TadE-like" evidence="2">
    <location>
        <begin position="14"/>
        <end position="48"/>
    </location>
</feature>
<keyword evidence="1" id="KW-0812">Transmembrane</keyword>
<organism evidence="3 4">
    <name type="scientific">Salinactinospora qingdaonensis</name>
    <dbReference type="NCBI Taxonomy" id="702744"/>
    <lineage>
        <taxon>Bacteria</taxon>
        <taxon>Bacillati</taxon>
        <taxon>Actinomycetota</taxon>
        <taxon>Actinomycetes</taxon>
        <taxon>Streptosporangiales</taxon>
        <taxon>Nocardiopsidaceae</taxon>
        <taxon>Salinactinospora</taxon>
    </lineage>
</organism>
<comment type="caution">
    <text evidence="3">The sequence shown here is derived from an EMBL/GenBank/DDBJ whole genome shotgun (WGS) entry which is preliminary data.</text>
</comment>
<sequence>MAHPPRSGDDRGSTEVAIATPLMLLLIMLVVQVAVWAHAGHAAETIARHTLAATRTAEATQAGGSAAAEQATAQLAGDLLTDIDVTVRRGATTAEVTVEAHVPTLLPGMTWPVRQQLSAPVERYVPATVP</sequence>
<accession>A0ABP7FNR0</accession>
<dbReference type="InterPro" id="IPR012495">
    <property type="entry name" value="TadE-like_dom"/>
</dbReference>
<keyword evidence="1" id="KW-1133">Transmembrane helix</keyword>
<evidence type="ECO:0000256" key="1">
    <source>
        <dbReference type="SAM" id="Phobius"/>
    </source>
</evidence>
<dbReference type="RefSeq" id="WP_344971204.1">
    <property type="nucleotide sequence ID" value="NZ_BAABDD010000010.1"/>
</dbReference>
<dbReference type="Proteomes" id="UP001500908">
    <property type="component" value="Unassembled WGS sequence"/>
</dbReference>
<keyword evidence="1" id="KW-0472">Membrane</keyword>
<dbReference type="Pfam" id="PF07811">
    <property type="entry name" value="TadE"/>
    <property type="match status" value="1"/>
</dbReference>
<feature type="transmembrane region" description="Helical" evidence="1">
    <location>
        <begin position="16"/>
        <end position="39"/>
    </location>
</feature>
<evidence type="ECO:0000313" key="4">
    <source>
        <dbReference type="Proteomes" id="UP001500908"/>
    </source>
</evidence>
<dbReference type="EMBL" id="BAABDD010000010">
    <property type="protein sequence ID" value="GAA3744513.1"/>
    <property type="molecule type" value="Genomic_DNA"/>
</dbReference>
<evidence type="ECO:0000313" key="3">
    <source>
        <dbReference type="EMBL" id="GAA3744513.1"/>
    </source>
</evidence>
<gene>
    <name evidence="3" type="ORF">GCM10022402_25180</name>
</gene>